<dbReference type="Pfam" id="PF17892">
    <property type="entry name" value="Cadherin_5"/>
    <property type="match status" value="3"/>
</dbReference>
<name>A0A2S5STK5_9BURK</name>
<evidence type="ECO:0000256" key="2">
    <source>
        <dbReference type="ARBA" id="ARBA00004613"/>
    </source>
</evidence>
<keyword evidence="5" id="KW-0677">Repeat</keyword>
<dbReference type="InterPro" id="IPR018511">
    <property type="entry name" value="Hemolysin-typ_Ca-bd_CS"/>
</dbReference>
<evidence type="ECO:0000256" key="5">
    <source>
        <dbReference type="ARBA" id="ARBA00022737"/>
    </source>
</evidence>
<dbReference type="InterPro" id="IPR019960">
    <property type="entry name" value="T1SS_VCA0849"/>
</dbReference>
<dbReference type="GO" id="GO:0005509">
    <property type="term" value="F:calcium ion binding"/>
    <property type="evidence" value="ECO:0007669"/>
    <property type="project" value="InterPro"/>
</dbReference>
<feature type="domain" description="Cadherin-like" evidence="9">
    <location>
        <begin position="277"/>
        <end position="369"/>
    </location>
</feature>
<dbReference type="Pfam" id="PF07691">
    <property type="entry name" value="PA14"/>
    <property type="match status" value="1"/>
</dbReference>
<dbReference type="GO" id="GO:0005576">
    <property type="term" value="C:extracellular region"/>
    <property type="evidence" value="ECO:0007669"/>
    <property type="project" value="UniProtKB-SubCell"/>
</dbReference>
<evidence type="ECO:0000256" key="1">
    <source>
        <dbReference type="ARBA" id="ARBA00004370"/>
    </source>
</evidence>
<feature type="domain" description="Cadherin-like" evidence="9">
    <location>
        <begin position="764"/>
        <end position="846"/>
    </location>
</feature>
<keyword evidence="7" id="KW-0472">Membrane</keyword>
<feature type="domain" description="PA14" evidence="8">
    <location>
        <begin position="661"/>
        <end position="737"/>
    </location>
</feature>
<dbReference type="InterPro" id="IPR041690">
    <property type="entry name" value="Cadherin_5"/>
</dbReference>
<gene>
    <name evidence="10" type="ORF">C1704_12210</name>
</gene>
<dbReference type="NCBIfam" id="NF012211">
    <property type="entry name" value="tand_rpt_95"/>
    <property type="match status" value="6"/>
</dbReference>
<keyword evidence="11" id="KW-1185">Reference proteome</keyword>
<dbReference type="PANTHER" id="PTHR38340:SF1">
    <property type="entry name" value="S-LAYER PROTEIN"/>
    <property type="match status" value="1"/>
</dbReference>
<dbReference type="PANTHER" id="PTHR38340">
    <property type="entry name" value="S-LAYER PROTEIN"/>
    <property type="match status" value="1"/>
</dbReference>
<dbReference type="InterPro" id="IPR011049">
    <property type="entry name" value="Serralysin-like_metalloprot_C"/>
</dbReference>
<evidence type="ECO:0000313" key="11">
    <source>
        <dbReference type="Proteomes" id="UP000238605"/>
    </source>
</evidence>
<dbReference type="PROSITE" id="PS00330">
    <property type="entry name" value="HEMOLYSIN_CALCIUM"/>
    <property type="match status" value="3"/>
</dbReference>
<dbReference type="NCBIfam" id="TIGR03661">
    <property type="entry name" value="T1SS_VCA0849"/>
    <property type="match status" value="1"/>
</dbReference>
<dbReference type="Gene3D" id="2.60.40.3440">
    <property type="match status" value="3"/>
</dbReference>
<accession>A0A2S5STK5</accession>
<dbReference type="InterPro" id="IPR011658">
    <property type="entry name" value="PA14_dom"/>
</dbReference>
<dbReference type="InterPro" id="IPR001343">
    <property type="entry name" value="Hemolysn_Ca-bd"/>
</dbReference>
<evidence type="ECO:0000259" key="8">
    <source>
        <dbReference type="Pfam" id="PF07691"/>
    </source>
</evidence>
<dbReference type="Pfam" id="PF00353">
    <property type="entry name" value="HemolysinCabind"/>
    <property type="match status" value="2"/>
</dbReference>
<keyword evidence="3" id="KW-0964">Secreted</keyword>
<dbReference type="SUPFAM" id="SSF51120">
    <property type="entry name" value="beta-Roll"/>
    <property type="match status" value="1"/>
</dbReference>
<dbReference type="InterPro" id="IPR003995">
    <property type="entry name" value="RTX_toxin_determinant-A"/>
</dbReference>
<feature type="domain" description="Cadherin-like" evidence="9">
    <location>
        <begin position="478"/>
        <end position="571"/>
    </location>
</feature>
<comment type="caution">
    <text evidence="10">The sequence shown here is derived from an EMBL/GenBank/DDBJ whole genome shotgun (WGS) entry which is preliminary data.</text>
</comment>
<dbReference type="OrthoDB" id="4648428at2"/>
<evidence type="ECO:0000256" key="6">
    <source>
        <dbReference type="ARBA" id="ARBA00023026"/>
    </source>
</evidence>
<organism evidence="10 11">
    <name type="scientific">Caldimonas caldifontis</name>
    <dbReference type="NCBI Taxonomy" id="1452508"/>
    <lineage>
        <taxon>Bacteria</taxon>
        <taxon>Pseudomonadati</taxon>
        <taxon>Pseudomonadota</taxon>
        <taxon>Betaproteobacteria</taxon>
        <taxon>Burkholderiales</taxon>
        <taxon>Sphaerotilaceae</taxon>
        <taxon>Caldimonas</taxon>
    </lineage>
</organism>
<evidence type="ECO:0000259" key="9">
    <source>
        <dbReference type="Pfam" id="PF17892"/>
    </source>
</evidence>
<dbReference type="GO" id="GO:0016020">
    <property type="term" value="C:membrane"/>
    <property type="evidence" value="ECO:0007669"/>
    <property type="project" value="UniProtKB-SubCell"/>
</dbReference>
<comment type="subcellular location">
    <subcellularLocation>
        <location evidence="1">Membrane</location>
    </subcellularLocation>
    <subcellularLocation>
        <location evidence="2">Secreted</location>
    </subcellularLocation>
</comment>
<evidence type="ECO:0008006" key="12">
    <source>
        <dbReference type="Google" id="ProtNLM"/>
    </source>
</evidence>
<reference evidence="10 11" key="1">
    <citation type="submission" date="2018-02" db="EMBL/GenBank/DDBJ databases">
        <title>Reclassifiation of [Polyangium] brachysporum DSM 7029 as Guopingzhaonella breviflexa gen. nov., sp. nov., a member of the family Comamonadaceae.</title>
        <authorList>
            <person name="Tang B."/>
        </authorList>
    </citation>
    <scope>NUCLEOTIDE SEQUENCE [LARGE SCALE GENOMIC DNA]</scope>
    <source>
        <strain evidence="10 11">BCRC 80649</strain>
    </source>
</reference>
<keyword evidence="4" id="KW-0800">Toxin</keyword>
<dbReference type="PRINTS" id="PR00313">
    <property type="entry name" value="CABNDNGRPT"/>
</dbReference>
<evidence type="ECO:0000256" key="3">
    <source>
        <dbReference type="ARBA" id="ARBA00022525"/>
    </source>
</evidence>
<dbReference type="InterPro" id="IPR050557">
    <property type="entry name" value="RTX_toxin/Mannuronan_C5-epim"/>
</dbReference>
<dbReference type="Pfam" id="PF17963">
    <property type="entry name" value="Big_9"/>
    <property type="match status" value="1"/>
</dbReference>
<dbReference type="Proteomes" id="UP000238605">
    <property type="component" value="Unassembled WGS sequence"/>
</dbReference>
<sequence>MAGSYTDIAGNSGSAASLTLAADIAAPVVDLDASSPGTGYVVTFTENGSPVSIGDIDLSITDADSTTLSGATITLSNPQADDVLAVGSMPAGITATVVGNVVTLSGTASLADYEAALRSISFENTSEAPDTTPRTISVSVVDANGNASAPAVATVQVVSVDDAPVHALPGPVTMLEDSQIYLLPGTYVTDIDSDLITTTVSVPVGTLVLGSTDGVTVSGNGTGVVVLSGSPSAVNAALIWTTYTPPQDYNGVVDITVTTTDGTSTVTDSLNVTITPVNDAPVAVDDTFSTAEDTAITITPAQLLANDIDVDGDALSVATIHNITNGSISIVGGNIVFTPNPNYHGPASFDYTISDGRGGFSTARATIDVLSVDDLPETADVNASGAEDSVIAIALSGSDVDNVITGYVIGTLPANGVLYRDAALTQVVSAGDVVSETTLYFRPADNWNGNTSFQYAAQNDAGISDPTPATVVITVTPVNDAPVAVNDSFTTAEDTAITITPAQLLANDIDVDGDVLSVATIHNITNGSISIVGGNIVFTPNPNYHGPASFDYTISDGQGGFSTATATISVTPVNDAPQAVDDGPSMLTGLRGEYFAYVEGMSGPNLTSVQQVRAFADANTADAVFNATTLTYNEINGNLGADGRLQAFLGSDAASLSVDPPNSSDAILRFTGTLDLAAGTYILRVRADDGYSIMIDGVVVAEVNANQAPTTTTHAAFTLPTGGPHSIDIIYWDQGGQAVFGVELSADNGSTFQPLGQYTLRHPTYTTAEDTALVISTATLLANDTDVDGDPLSVVSVQDAVNGTVTYSGGQIIFTPAPDYHGPASFTYTVSDGNGGTSTATVSLNILSVNDMPTTANVTATGAEDSVLAVTLAGADIDGTVTGFVIQNLPANGTLYADAARTQVISAGSVVPGPVVYFQPSANWNGSTTFQYAARDNEGGTDSTPATATLTVTPVNDAPVNVVPGLQTFNEDTSRVFSVANGNAISVADIDSASLTTSLSVSHGTLTLATTSGLTVSGNGTGTVTLSGSAAAINAALNGTTYTPAANVHGATTLTVTTSDGSLSTTSTVPMNVVAVADTPLLGAQEIIQVLNPGSTMISTGAGMPSNFTRGTNHGDGVSAANLEAELGLAPGALSQFNPPGSHAGNVTAIDGKLTTANYSLSAGTTVNFNWSFLNGEDLDSEIRAGYNDLVILVVTDPAGNRQAIQVTSSEQAGASTGTLNGTYAYTAASAGSYKFDWVIVNGRDAGKDSRLHLTSTSFSTSGSAHGAPVALALFAALTDTDGSESLSVTVAGVPSGARLSSGTNLGSGVWSLSPADLPGLQLLPASGYTGTINLNVTATATEASNGSVASTSRSISITIAETGNTVHSGSQSGDSVSGASGNSSDLIHGYAGNDTINAGNGHDLVHGGTGNDTLNGEDGHDVLYGGAGNDTLNGGAGNDILVGGTGNDTLTGGTGADVFRWHFGDGGVVGTPAVDTITDFNNSTGPQGDVLDLRDLLVGESHGNLSNYLHFSTSGSGASTTTTISISTTGGFAGGFSASAVDQVIQLNNVDLVQSFTSDQQIIQDLLARGKLLSD</sequence>
<dbReference type="PRINTS" id="PR01488">
    <property type="entry name" value="RTXTOXINA"/>
</dbReference>
<proteinExistence type="predicted"/>
<evidence type="ECO:0000256" key="7">
    <source>
        <dbReference type="ARBA" id="ARBA00023136"/>
    </source>
</evidence>
<dbReference type="GO" id="GO:0090729">
    <property type="term" value="F:toxin activity"/>
    <property type="evidence" value="ECO:0007669"/>
    <property type="project" value="UniProtKB-KW"/>
</dbReference>
<dbReference type="EMBL" id="PSNX01000010">
    <property type="protein sequence ID" value="PPE66039.1"/>
    <property type="molecule type" value="Genomic_DNA"/>
</dbReference>
<dbReference type="RefSeq" id="WP_104302990.1">
    <property type="nucleotide sequence ID" value="NZ_PSNX01000010.1"/>
</dbReference>
<protein>
    <recommendedName>
        <fullName evidence="12">PA14 domain-containing protein</fullName>
    </recommendedName>
</protein>
<evidence type="ECO:0000313" key="10">
    <source>
        <dbReference type="EMBL" id="PPE66039.1"/>
    </source>
</evidence>
<evidence type="ECO:0000256" key="4">
    <source>
        <dbReference type="ARBA" id="ARBA00022656"/>
    </source>
</evidence>
<dbReference type="Gene3D" id="2.150.10.10">
    <property type="entry name" value="Serralysin-like metalloprotease, C-terminal"/>
    <property type="match status" value="2"/>
</dbReference>
<keyword evidence="6" id="KW-0843">Virulence</keyword>